<accession>A0A9N9T1T7</accession>
<dbReference type="InterPro" id="IPR017946">
    <property type="entry name" value="PLC-like_Pdiesterase_TIM-brl"/>
</dbReference>
<protein>
    <recommendedName>
        <fullName evidence="1">Phosphatidylinositol-specific phospholipase C X domain-containing protein</fullName>
    </recommendedName>
</protein>
<dbReference type="CDD" id="cd08616">
    <property type="entry name" value="PI-PLCXD1c"/>
    <property type="match status" value="1"/>
</dbReference>
<sequence length="313" mass="35574">MGNEFRDLADDLENWMSRLPQDVRQIPIANISIPGSHDSFTANITKDSDISPDAEEIVRDLSILGPLFKEVIARWSRTQSFLATDQLIRGIRYFDIRTSTKEGTDELYIVHSLYSVPLQDCLNDINTFLSTHPQEVVILDFQHFFGFDDSIHKRLAQDIKNTFGAKLIPYTNKMDTITLESMANNQYQIFVIYRIQGTSFWPTETFPNPWPDTVSKQDLINSLDTNLAKRNPDIPFISQCVLTPDAGFIIANFLSSLEEKCAKELESDRIKWIEAQKAGKGGLNIIIADFIELSDCKYVKDVINANQALVNTN</sequence>
<reference evidence="2" key="1">
    <citation type="submission" date="2022-01" db="EMBL/GenBank/DDBJ databases">
        <authorList>
            <person name="King R."/>
        </authorList>
    </citation>
    <scope>NUCLEOTIDE SEQUENCE</scope>
</reference>
<dbReference type="OrthoDB" id="1046782at2759"/>
<name>A0A9N9T1T7_DIABA</name>
<evidence type="ECO:0000313" key="2">
    <source>
        <dbReference type="EMBL" id="CAG9835217.1"/>
    </source>
</evidence>
<dbReference type="Proteomes" id="UP001153709">
    <property type="component" value="Chromosome 5"/>
</dbReference>
<dbReference type="Gene3D" id="3.20.20.190">
    <property type="entry name" value="Phosphatidylinositol (PI) phosphodiesterase"/>
    <property type="match status" value="1"/>
</dbReference>
<dbReference type="SUPFAM" id="SSF51695">
    <property type="entry name" value="PLC-like phosphodiesterases"/>
    <property type="match status" value="1"/>
</dbReference>
<dbReference type="InterPro" id="IPR042158">
    <property type="entry name" value="PLCXD1/2/3"/>
</dbReference>
<dbReference type="PROSITE" id="PS50007">
    <property type="entry name" value="PIPLC_X_DOMAIN"/>
    <property type="match status" value="1"/>
</dbReference>
<dbReference type="GO" id="GO:0006629">
    <property type="term" value="P:lipid metabolic process"/>
    <property type="evidence" value="ECO:0007669"/>
    <property type="project" value="InterPro"/>
</dbReference>
<evidence type="ECO:0000313" key="3">
    <source>
        <dbReference type="Proteomes" id="UP001153709"/>
    </source>
</evidence>
<proteinExistence type="predicted"/>
<dbReference type="Pfam" id="PF00388">
    <property type="entry name" value="PI-PLC-X"/>
    <property type="match status" value="1"/>
</dbReference>
<dbReference type="PANTHER" id="PTHR13593:SF113">
    <property type="entry name" value="SI:DKEY-266F7.9"/>
    <property type="match status" value="1"/>
</dbReference>
<dbReference type="SMART" id="SM00148">
    <property type="entry name" value="PLCXc"/>
    <property type="match status" value="1"/>
</dbReference>
<dbReference type="InterPro" id="IPR051057">
    <property type="entry name" value="PI-PLC_domain"/>
</dbReference>
<organism evidence="2 3">
    <name type="scientific">Diabrotica balteata</name>
    <name type="common">Banded cucumber beetle</name>
    <dbReference type="NCBI Taxonomy" id="107213"/>
    <lineage>
        <taxon>Eukaryota</taxon>
        <taxon>Metazoa</taxon>
        <taxon>Ecdysozoa</taxon>
        <taxon>Arthropoda</taxon>
        <taxon>Hexapoda</taxon>
        <taxon>Insecta</taxon>
        <taxon>Pterygota</taxon>
        <taxon>Neoptera</taxon>
        <taxon>Endopterygota</taxon>
        <taxon>Coleoptera</taxon>
        <taxon>Polyphaga</taxon>
        <taxon>Cucujiformia</taxon>
        <taxon>Chrysomeloidea</taxon>
        <taxon>Chrysomelidae</taxon>
        <taxon>Galerucinae</taxon>
        <taxon>Diabroticina</taxon>
        <taxon>Diabroticites</taxon>
        <taxon>Diabrotica</taxon>
    </lineage>
</organism>
<dbReference type="GO" id="GO:0008081">
    <property type="term" value="F:phosphoric diester hydrolase activity"/>
    <property type="evidence" value="ECO:0007669"/>
    <property type="project" value="InterPro"/>
</dbReference>
<dbReference type="AlphaFoldDB" id="A0A9N9T1T7"/>
<gene>
    <name evidence="2" type="ORF">DIABBA_LOCUS8434</name>
</gene>
<keyword evidence="3" id="KW-1185">Reference proteome</keyword>
<dbReference type="EMBL" id="OU898280">
    <property type="protein sequence ID" value="CAG9835217.1"/>
    <property type="molecule type" value="Genomic_DNA"/>
</dbReference>
<dbReference type="PANTHER" id="PTHR13593">
    <property type="match status" value="1"/>
</dbReference>
<dbReference type="InterPro" id="IPR000909">
    <property type="entry name" value="PLipase_C_PInositol-sp_X_dom"/>
</dbReference>
<feature type="domain" description="Phosphatidylinositol-specific phospholipase C X" evidence="1">
    <location>
        <begin position="21"/>
        <end position="194"/>
    </location>
</feature>
<evidence type="ECO:0000259" key="1">
    <source>
        <dbReference type="SMART" id="SM00148"/>
    </source>
</evidence>